<dbReference type="EMBL" id="PJQY01001046">
    <property type="protein sequence ID" value="PQQ05735.1"/>
    <property type="molecule type" value="Genomic_DNA"/>
</dbReference>
<protein>
    <submittedName>
        <fullName evidence="2">Uncharacterized protein</fullName>
    </submittedName>
</protein>
<keyword evidence="1" id="KW-0472">Membrane</keyword>
<keyword evidence="1" id="KW-1133">Transmembrane helix</keyword>
<name>A0A314YBE3_PRUYE</name>
<feature type="transmembrane region" description="Helical" evidence="1">
    <location>
        <begin position="68"/>
        <end position="87"/>
    </location>
</feature>
<dbReference type="Proteomes" id="UP000250321">
    <property type="component" value="Unassembled WGS sequence"/>
</dbReference>
<accession>A0A314YBE3</accession>
<proteinExistence type="predicted"/>
<feature type="transmembrane region" description="Helical" evidence="1">
    <location>
        <begin position="33"/>
        <end position="56"/>
    </location>
</feature>
<sequence>MAAISRHLPFTTIFNASTTRGSPLLGDSYTVEVAFKVLMSLIAWIMVALFVALVACPPPFLSRALVTGPLWWVWALLIMLLLVMGGVAFPCSVFTAFCVHFAFLGFMSSSSFMM</sequence>
<dbReference type="AlphaFoldDB" id="A0A314YBE3"/>
<evidence type="ECO:0000313" key="2">
    <source>
        <dbReference type="EMBL" id="PQQ05735.1"/>
    </source>
</evidence>
<organism evidence="2 3">
    <name type="scientific">Prunus yedoensis var. nudiflora</name>
    <dbReference type="NCBI Taxonomy" id="2094558"/>
    <lineage>
        <taxon>Eukaryota</taxon>
        <taxon>Viridiplantae</taxon>
        <taxon>Streptophyta</taxon>
        <taxon>Embryophyta</taxon>
        <taxon>Tracheophyta</taxon>
        <taxon>Spermatophyta</taxon>
        <taxon>Magnoliopsida</taxon>
        <taxon>eudicotyledons</taxon>
        <taxon>Gunneridae</taxon>
        <taxon>Pentapetalae</taxon>
        <taxon>rosids</taxon>
        <taxon>fabids</taxon>
        <taxon>Rosales</taxon>
        <taxon>Rosaceae</taxon>
        <taxon>Amygdaloideae</taxon>
        <taxon>Amygdaleae</taxon>
        <taxon>Prunus</taxon>
    </lineage>
</organism>
<keyword evidence="3" id="KW-1185">Reference proteome</keyword>
<gene>
    <name evidence="2" type="ORF">Pyn_08655</name>
</gene>
<keyword evidence="1" id="KW-0812">Transmembrane</keyword>
<evidence type="ECO:0000256" key="1">
    <source>
        <dbReference type="SAM" id="Phobius"/>
    </source>
</evidence>
<comment type="caution">
    <text evidence="2">The sequence shown here is derived from an EMBL/GenBank/DDBJ whole genome shotgun (WGS) entry which is preliminary data.</text>
</comment>
<evidence type="ECO:0000313" key="3">
    <source>
        <dbReference type="Proteomes" id="UP000250321"/>
    </source>
</evidence>
<reference evidence="2 3" key="1">
    <citation type="submission" date="2018-02" db="EMBL/GenBank/DDBJ databases">
        <title>Draft genome of wild Prunus yedoensis var. nudiflora.</title>
        <authorList>
            <person name="Baek S."/>
            <person name="Kim J.-H."/>
            <person name="Choi K."/>
            <person name="Kim G.-B."/>
            <person name="Cho A."/>
            <person name="Jang H."/>
            <person name="Shin C.-H."/>
            <person name="Yu H.-J."/>
            <person name="Mun J.-H."/>
        </authorList>
    </citation>
    <scope>NUCLEOTIDE SEQUENCE [LARGE SCALE GENOMIC DNA]</scope>
    <source>
        <strain evidence="3">cv. Jeju island</strain>
        <tissue evidence="2">Leaf</tissue>
    </source>
</reference>